<evidence type="ECO:0000313" key="3">
    <source>
        <dbReference type="EMBL" id="ELQ74569.1"/>
    </source>
</evidence>
<dbReference type="HOGENOM" id="CLU_1116414_0_0_1"/>
<dbReference type="STRING" id="72359.L7JT11"/>
<reference evidence="3 4" key="1">
    <citation type="journal article" date="2012" name="PLoS Pathog.">
        <title>The genome of the obligate intracellular parasite Trachipleistophora hominis: new insights into microsporidian genome dynamics and reductive evolution.</title>
        <authorList>
            <person name="Heinz E."/>
            <person name="Williams T.A."/>
            <person name="Nakjang S."/>
            <person name="Noel C.J."/>
            <person name="Swan D.C."/>
            <person name="Goldberg A.V."/>
            <person name="Harris S.R."/>
            <person name="Weinmaier T."/>
            <person name="Markert S."/>
            <person name="Becher D."/>
            <person name="Bernhardt J."/>
            <person name="Dagan T."/>
            <person name="Hacker C."/>
            <person name="Lucocq J.M."/>
            <person name="Schweder T."/>
            <person name="Rattei T."/>
            <person name="Hall N."/>
            <person name="Hirt R.P."/>
            <person name="Embley T.M."/>
        </authorList>
    </citation>
    <scope>NUCLEOTIDE SEQUENCE [LARGE SCALE GENOMIC DNA]</scope>
</reference>
<proteinExistence type="predicted"/>
<sequence length="249" mass="29161">MLVCLPRDIGKLKNLESLDVSDNRLKELPDTFSALQSLTVLNLTNNRFDEVPRIIGCIRTLHILSLEGNAINDVPVEVIRLPYLSVLKTRPLAPKSSIEVRSSGTSIDIAEKTARRVIIKHLYKKCKLNVHVKRLLMQVKECSFCNGPYFRVNYTVITNQFYNSRYIPVRHEMCSLHFTSEPTMFYLLYMRPNYQGILPRDSEERLPFSMIFNYHAYGDKFKKYIDEQNEEEGTILSLIYHYKRRCDRD</sequence>
<dbReference type="Pfam" id="PF13855">
    <property type="entry name" value="LRR_8"/>
    <property type="match status" value="1"/>
</dbReference>
<gene>
    <name evidence="3" type="ORF">THOM_2481</name>
</gene>
<dbReference type="InParanoid" id="L7JT11"/>
<dbReference type="Gene3D" id="3.80.10.10">
    <property type="entry name" value="Ribonuclease Inhibitor"/>
    <property type="match status" value="1"/>
</dbReference>
<dbReference type="InterPro" id="IPR050216">
    <property type="entry name" value="LRR_domain-containing"/>
</dbReference>
<dbReference type="Proteomes" id="UP000011185">
    <property type="component" value="Unassembled WGS sequence"/>
</dbReference>
<dbReference type="GO" id="GO:0005737">
    <property type="term" value="C:cytoplasm"/>
    <property type="evidence" value="ECO:0007669"/>
    <property type="project" value="TreeGrafter"/>
</dbReference>
<dbReference type="EMBL" id="JH994035">
    <property type="protein sequence ID" value="ELQ74569.1"/>
    <property type="molecule type" value="Genomic_DNA"/>
</dbReference>
<name>L7JT11_TRAHO</name>
<dbReference type="VEuPathDB" id="MicrosporidiaDB:THOM_2481"/>
<dbReference type="GO" id="GO:0016874">
    <property type="term" value="F:ligase activity"/>
    <property type="evidence" value="ECO:0007669"/>
    <property type="project" value="UniProtKB-KW"/>
</dbReference>
<dbReference type="InterPro" id="IPR032675">
    <property type="entry name" value="LRR_dom_sf"/>
</dbReference>
<protein>
    <submittedName>
        <fullName evidence="3">Leucine rich repeat protein</fullName>
        <ecNumber evidence="3">6.3.2.19</ecNumber>
    </submittedName>
</protein>
<dbReference type="InterPro" id="IPR001611">
    <property type="entry name" value="Leu-rich_rpt"/>
</dbReference>
<dbReference type="InterPro" id="IPR003591">
    <property type="entry name" value="Leu-rich_rpt_typical-subtyp"/>
</dbReference>
<dbReference type="SUPFAM" id="SSF52058">
    <property type="entry name" value="L domain-like"/>
    <property type="match status" value="1"/>
</dbReference>
<keyword evidence="2" id="KW-0677">Repeat</keyword>
<dbReference type="EC" id="6.3.2.19" evidence="3"/>
<dbReference type="SMART" id="SM00369">
    <property type="entry name" value="LRR_TYP"/>
    <property type="match status" value="3"/>
</dbReference>
<dbReference type="PROSITE" id="PS51450">
    <property type="entry name" value="LRR"/>
    <property type="match status" value="1"/>
</dbReference>
<evidence type="ECO:0000313" key="4">
    <source>
        <dbReference type="Proteomes" id="UP000011185"/>
    </source>
</evidence>
<dbReference type="OrthoDB" id="660555at2759"/>
<evidence type="ECO:0000256" key="2">
    <source>
        <dbReference type="ARBA" id="ARBA00022737"/>
    </source>
</evidence>
<keyword evidence="1" id="KW-0433">Leucine-rich repeat</keyword>
<dbReference type="PANTHER" id="PTHR48051:SF1">
    <property type="entry name" value="RAS SUPPRESSOR PROTEIN 1"/>
    <property type="match status" value="1"/>
</dbReference>
<evidence type="ECO:0000256" key="1">
    <source>
        <dbReference type="ARBA" id="ARBA00022614"/>
    </source>
</evidence>
<keyword evidence="3" id="KW-0436">Ligase</keyword>
<accession>L7JT11</accession>
<dbReference type="SMART" id="SM00364">
    <property type="entry name" value="LRR_BAC"/>
    <property type="match status" value="2"/>
</dbReference>
<dbReference type="OMA" id="INIAHNR"/>
<dbReference type="AlphaFoldDB" id="L7JT11"/>
<dbReference type="PANTHER" id="PTHR48051">
    <property type="match status" value="1"/>
</dbReference>
<keyword evidence="4" id="KW-1185">Reference proteome</keyword>
<organism evidence="3 4">
    <name type="scientific">Trachipleistophora hominis</name>
    <name type="common">Microsporidian parasite</name>
    <dbReference type="NCBI Taxonomy" id="72359"/>
    <lineage>
        <taxon>Eukaryota</taxon>
        <taxon>Fungi</taxon>
        <taxon>Fungi incertae sedis</taxon>
        <taxon>Microsporidia</taxon>
        <taxon>Pleistophoridae</taxon>
        <taxon>Trachipleistophora</taxon>
    </lineage>
</organism>